<reference evidence="1" key="1">
    <citation type="submission" date="2019-08" db="EMBL/GenBank/DDBJ databases">
        <authorList>
            <person name="Kucharzyk K."/>
            <person name="Murdoch R.W."/>
            <person name="Higgins S."/>
            <person name="Loffler F."/>
        </authorList>
    </citation>
    <scope>NUCLEOTIDE SEQUENCE</scope>
</reference>
<evidence type="ECO:0000313" key="1">
    <source>
        <dbReference type="EMBL" id="MPM98212.1"/>
    </source>
</evidence>
<keyword evidence="1" id="KW-0067">ATP-binding</keyword>
<keyword evidence="1" id="KW-0347">Helicase</keyword>
<name>A0A645EC23_9ZZZZ</name>
<dbReference type="EMBL" id="VSSQ01044394">
    <property type="protein sequence ID" value="MPM98212.1"/>
    <property type="molecule type" value="Genomic_DNA"/>
</dbReference>
<sequence>MERDLNGDYIPYAEGGRKTDALYTMTELAKLWRLVEEKISGMAQQLYSGDIAALPSCRNGESPCDFCDYRAACGFEPGDPVREILKLDRAAILNGEGSADGE</sequence>
<comment type="caution">
    <text evidence="1">The sequence shown here is derived from an EMBL/GenBank/DDBJ whole genome shotgun (WGS) entry which is preliminary data.</text>
</comment>
<gene>
    <name evidence="1" type="primary">addB_24</name>
    <name evidence="1" type="ORF">SDC9_145396</name>
</gene>
<keyword evidence="1" id="KW-0547">Nucleotide-binding</keyword>
<dbReference type="GO" id="GO:0003678">
    <property type="term" value="F:DNA helicase activity"/>
    <property type="evidence" value="ECO:0007669"/>
    <property type="project" value="UniProtKB-EC"/>
</dbReference>
<protein>
    <submittedName>
        <fullName evidence="1">ATP-dependent helicase/deoxyribonuclease subunit B</fullName>
        <ecNumber evidence="1">3.6.4.12</ecNumber>
    </submittedName>
</protein>
<proteinExistence type="predicted"/>
<dbReference type="AlphaFoldDB" id="A0A645EC23"/>
<dbReference type="GO" id="GO:0016787">
    <property type="term" value="F:hydrolase activity"/>
    <property type="evidence" value="ECO:0007669"/>
    <property type="project" value="UniProtKB-KW"/>
</dbReference>
<organism evidence="1">
    <name type="scientific">bioreactor metagenome</name>
    <dbReference type="NCBI Taxonomy" id="1076179"/>
    <lineage>
        <taxon>unclassified sequences</taxon>
        <taxon>metagenomes</taxon>
        <taxon>ecological metagenomes</taxon>
    </lineage>
</organism>
<keyword evidence="1" id="KW-0378">Hydrolase</keyword>
<dbReference type="EC" id="3.6.4.12" evidence="1"/>
<accession>A0A645EC23</accession>